<dbReference type="OrthoDB" id="443402at2759"/>
<proteinExistence type="predicted"/>
<accession>A0A9P4UXM4</accession>
<gene>
    <name evidence="1" type="ORF">EJ04DRAFT_580838</name>
</gene>
<dbReference type="PANTHER" id="PTHR10039:SF5">
    <property type="entry name" value="NACHT DOMAIN-CONTAINING PROTEIN"/>
    <property type="match status" value="1"/>
</dbReference>
<dbReference type="Proteomes" id="UP000799444">
    <property type="component" value="Unassembled WGS sequence"/>
</dbReference>
<comment type="caution">
    <text evidence="1">The sequence shown here is derived from an EMBL/GenBank/DDBJ whole genome shotgun (WGS) entry which is preliminary data.</text>
</comment>
<evidence type="ECO:0000313" key="2">
    <source>
        <dbReference type="Proteomes" id="UP000799444"/>
    </source>
</evidence>
<reference evidence="1" key="1">
    <citation type="journal article" date="2020" name="Stud. Mycol.">
        <title>101 Dothideomycetes genomes: a test case for predicting lifestyles and emergence of pathogens.</title>
        <authorList>
            <person name="Haridas S."/>
            <person name="Albert R."/>
            <person name="Binder M."/>
            <person name="Bloem J."/>
            <person name="Labutti K."/>
            <person name="Salamov A."/>
            <person name="Andreopoulos B."/>
            <person name="Baker S."/>
            <person name="Barry K."/>
            <person name="Bills G."/>
            <person name="Bluhm B."/>
            <person name="Cannon C."/>
            <person name="Castanera R."/>
            <person name="Culley D."/>
            <person name="Daum C."/>
            <person name="Ezra D."/>
            <person name="Gonzalez J."/>
            <person name="Henrissat B."/>
            <person name="Kuo A."/>
            <person name="Liang C."/>
            <person name="Lipzen A."/>
            <person name="Lutzoni F."/>
            <person name="Magnuson J."/>
            <person name="Mondo S."/>
            <person name="Nolan M."/>
            <person name="Ohm R."/>
            <person name="Pangilinan J."/>
            <person name="Park H.-J."/>
            <person name="Ramirez L."/>
            <person name="Alfaro M."/>
            <person name="Sun H."/>
            <person name="Tritt A."/>
            <person name="Yoshinaga Y."/>
            <person name="Zwiers L.-H."/>
            <person name="Turgeon B."/>
            <person name="Goodwin S."/>
            <person name="Spatafora J."/>
            <person name="Crous P."/>
            <person name="Grigoriev I."/>
        </authorList>
    </citation>
    <scope>NUCLEOTIDE SEQUENCE</scope>
    <source>
        <strain evidence="1">CBS 125425</strain>
    </source>
</reference>
<dbReference type="EMBL" id="ML996254">
    <property type="protein sequence ID" value="KAF2729151.1"/>
    <property type="molecule type" value="Genomic_DNA"/>
</dbReference>
<keyword evidence="2" id="KW-1185">Reference proteome</keyword>
<name>A0A9P4UXM4_9PLEO</name>
<dbReference type="PANTHER" id="PTHR10039">
    <property type="entry name" value="AMELOGENIN"/>
    <property type="match status" value="1"/>
</dbReference>
<protein>
    <submittedName>
        <fullName evidence="1">Uncharacterized protein</fullName>
    </submittedName>
</protein>
<organism evidence="1 2">
    <name type="scientific">Polyplosphaeria fusca</name>
    <dbReference type="NCBI Taxonomy" id="682080"/>
    <lineage>
        <taxon>Eukaryota</taxon>
        <taxon>Fungi</taxon>
        <taxon>Dikarya</taxon>
        <taxon>Ascomycota</taxon>
        <taxon>Pezizomycotina</taxon>
        <taxon>Dothideomycetes</taxon>
        <taxon>Pleosporomycetidae</taxon>
        <taxon>Pleosporales</taxon>
        <taxon>Tetraplosphaeriaceae</taxon>
        <taxon>Polyplosphaeria</taxon>
    </lineage>
</organism>
<dbReference type="AlphaFoldDB" id="A0A9P4UXM4"/>
<sequence>MLQELARLSNVKLCVSSRPWNVFEDALGQTLDAKIKHPAFEASEHDKGHYKHITAKIIERAQGVSLLVFLVVRSLLEGMSNGDMLSLSRRIPADLRQFFRYMLDSLDPIHNQHVAHFFLLALVSQEPIPLMMYSFFEDEFSNKW</sequence>
<evidence type="ECO:0000313" key="1">
    <source>
        <dbReference type="EMBL" id="KAF2729151.1"/>
    </source>
</evidence>